<dbReference type="InterPro" id="IPR002575">
    <property type="entry name" value="Aminoglycoside_PTrfase"/>
</dbReference>
<dbReference type="SUPFAM" id="SSF56112">
    <property type="entry name" value="Protein kinase-like (PK-like)"/>
    <property type="match status" value="1"/>
</dbReference>
<dbReference type="RefSeq" id="WP_199537081.1">
    <property type="nucleotide sequence ID" value="NZ_POUA01000164.1"/>
</dbReference>
<reference evidence="2 3" key="1">
    <citation type="submission" date="2018-01" db="EMBL/GenBank/DDBJ databases">
        <title>Draft genome sequence of Sphaerisporangium sp. 7K107.</title>
        <authorList>
            <person name="Sahin N."/>
            <person name="Saygin H."/>
            <person name="Ay H."/>
        </authorList>
    </citation>
    <scope>NUCLEOTIDE SEQUENCE [LARGE SCALE GENOMIC DNA]</scope>
    <source>
        <strain evidence="2 3">7K107</strain>
    </source>
</reference>
<keyword evidence="3" id="KW-1185">Reference proteome</keyword>
<dbReference type="InterPro" id="IPR011009">
    <property type="entry name" value="Kinase-like_dom_sf"/>
</dbReference>
<dbReference type="Pfam" id="PF01636">
    <property type="entry name" value="APH"/>
    <property type="match status" value="1"/>
</dbReference>
<evidence type="ECO:0000313" key="2">
    <source>
        <dbReference type="EMBL" id="PZG41859.1"/>
    </source>
</evidence>
<accession>A0A2W2GH37</accession>
<protein>
    <recommendedName>
        <fullName evidence="1">Aminoglycoside phosphotransferase domain-containing protein</fullName>
    </recommendedName>
</protein>
<evidence type="ECO:0000313" key="3">
    <source>
        <dbReference type="Proteomes" id="UP000248544"/>
    </source>
</evidence>
<evidence type="ECO:0000259" key="1">
    <source>
        <dbReference type="Pfam" id="PF01636"/>
    </source>
</evidence>
<gene>
    <name evidence="2" type="ORF">C1I98_20605</name>
</gene>
<organism evidence="2 3">
    <name type="scientific">Spongiactinospora gelatinilytica</name>
    <dbReference type="NCBI Taxonomy" id="2666298"/>
    <lineage>
        <taxon>Bacteria</taxon>
        <taxon>Bacillati</taxon>
        <taxon>Actinomycetota</taxon>
        <taxon>Actinomycetes</taxon>
        <taxon>Streptosporangiales</taxon>
        <taxon>Streptosporangiaceae</taxon>
        <taxon>Spongiactinospora</taxon>
    </lineage>
</organism>
<feature type="domain" description="Aminoglycoside phosphotransferase" evidence="1">
    <location>
        <begin position="4"/>
        <end position="100"/>
    </location>
</feature>
<proteinExistence type="predicted"/>
<name>A0A2W2GH37_9ACTN</name>
<comment type="caution">
    <text evidence="2">The sequence shown here is derived from an EMBL/GenBank/DDBJ whole genome shotgun (WGS) entry which is preliminary data.</text>
</comment>
<dbReference type="AlphaFoldDB" id="A0A2W2GH37"/>
<dbReference type="EMBL" id="POUA01000164">
    <property type="protein sequence ID" value="PZG41859.1"/>
    <property type="molecule type" value="Genomic_DNA"/>
</dbReference>
<sequence>MREERLPGGWANEVVRVGDTVRRRPGERAGYVHRLLRHFERQGWTGSPRLLGTDDDGREILTYLPGHVPWASPAAGVSSPESLAGVARLVRRFHDLTAGPRRPRG</sequence>
<dbReference type="Proteomes" id="UP000248544">
    <property type="component" value="Unassembled WGS sequence"/>
</dbReference>